<dbReference type="AlphaFoldDB" id="A0A2T9Z8G8"/>
<keyword evidence="4" id="KW-0539">Nucleus</keyword>
<dbReference type="InterPro" id="IPR029448">
    <property type="entry name" value="FANCD2"/>
</dbReference>
<evidence type="ECO:0000313" key="6">
    <source>
        <dbReference type="EMBL" id="PVV00889.1"/>
    </source>
</evidence>
<evidence type="ECO:0000256" key="1">
    <source>
        <dbReference type="ARBA" id="ARBA00004123"/>
    </source>
</evidence>
<evidence type="ECO:0000256" key="4">
    <source>
        <dbReference type="ARBA" id="ARBA00023242"/>
    </source>
</evidence>
<name>A0A2T9Z8G8_9FUNG</name>
<comment type="caution">
    <text evidence="6">The sequence shown here is derived from an EMBL/GenBank/DDBJ whole genome shotgun (WGS) entry which is preliminary data.</text>
</comment>
<sequence>RDNVISRNLIALEFEKGQHEFNAFQSQFFDFLNSQENLKKALAPMKKSSADSTAIFFVNDSVESLVRLLLGIDKIQQDLIEKLLELAIEYSDADQLRWLGYVVDPSHLSEKILQISPENLQKDILGALPDIVCDSELDSISQKLLDFIDDSPNLLLPVLDTLSCIKIIDTLEASIQKKVINILPSTSHSDLPAVIMYLFKSIISIPDTSYKVISLIRREISPLLVSDSQENFEFSPKDQKNTTILLFETIRKGLNDNEKEDPFPEQALDLFVFFVLFGIKGSRKKAESTFYFVCKLCNNKDSLMQLYSSENIHPASFSISLFIVSNQDPNYTSISIISSLLKRAFICCGDFEKQEVINLIIGLIGSGIPKSTQIGSKLLLNLSLNHPQKLKIYLPFIKSLLDFVVFLQVTDVRRIFDTLAILATVLENSSLIDELHIYIRKQLTSTQTIYNTTGIVGAVSILKALGSKHTLNVSDPSGPSGSGSSRDSTKNLTDFIAIIQMVMDSGKHRSWEILSMTYDELATLVETTSLHPQLQSWLSENIANIFAEAFLSNINDVKDTSSEYPLARMVTLYQEKDSELVLDIIGLLYGLKNSESTESDSLNPQSSIHLLTDNVDSLMGSPACCLFSLFRLMQVCEKAENLGSLSEIDAVLACGLVMPSVSETNLAEISFVQHLGAEYFEKVNDLAASSVEFREGLNAFCGQSGTEIAERCLTRLNQLATIEYHMNDISHGIDLDLKNLGLTTPTGCYFSESSDIKVSNSGFNNRQEKSVLNVFEENSFTNAGSYSKNKKRNSGGIAQASTQWLGYRRILSKDIFSFIWKFKLQMNSTSDSDDTLENTISFSGLNLLLSELILYLYSPRISTDYSNSKMASGWLKEILSGLSSHLFALLKSRKALDKVEGFKSNKQKTLGLILQLLNALLGNPNHEGQTFIYYNPELVSKQVLAESGSVSKNQVESLNNTAVAEKTFRLLYSFSESFSESSTAVDFVKILKKLIEIITYNVDKDVSALRSQRIFSVKKVLGSVCKDFLKSKKFNFQ</sequence>
<evidence type="ECO:0000256" key="3">
    <source>
        <dbReference type="ARBA" id="ARBA00022843"/>
    </source>
</evidence>
<reference evidence="6 7" key="1">
    <citation type="journal article" date="2018" name="MBio">
        <title>Comparative Genomics Reveals the Core Gene Toolbox for the Fungus-Insect Symbiosis.</title>
        <authorList>
            <person name="Wang Y."/>
            <person name="Stata M."/>
            <person name="Wang W."/>
            <person name="Stajich J.E."/>
            <person name="White M.M."/>
            <person name="Moncalvo J.M."/>
        </authorList>
    </citation>
    <scope>NUCLEOTIDE SEQUENCE [LARGE SCALE GENOMIC DNA]</scope>
    <source>
        <strain evidence="6 7">SC-DP-2</strain>
    </source>
</reference>
<dbReference type="GO" id="GO:0036297">
    <property type="term" value="P:interstrand cross-link repair"/>
    <property type="evidence" value="ECO:0007669"/>
    <property type="project" value="TreeGrafter"/>
</dbReference>
<dbReference type="GO" id="GO:0007129">
    <property type="term" value="P:homologous chromosome pairing at meiosis"/>
    <property type="evidence" value="ECO:0007669"/>
    <property type="project" value="TreeGrafter"/>
</dbReference>
<keyword evidence="7" id="KW-1185">Reference proteome</keyword>
<dbReference type="EMBL" id="MBFS01001538">
    <property type="protein sequence ID" value="PVV00889.1"/>
    <property type="molecule type" value="Genomic_DNA"/>
</dbReference>
<dbReference type="OrthoDB" id="27031at2759"/>
<dbReference type="GO" id="GO:0005634">
    <property type="term" value="C:nucleus"/>
    <property type="evidence" value="ECO:0007669"/>
    <property type="project" value="UniProtKB-SubCell"/>
</dbReference>
<keyword evidence="2" id="KW-1017">Isopeptide bond</keyword>
<gene>
    <name evidence="6" type="ORF">BB560_004713</name>
</gene>
<keyword evidence="3" id="KW-0832">Ubl conjugation</keyword>
<evidence type="ECO:0000313" key="7">
    <source>
        <dbReference type="Proteomes" id="UP000245609"/>
    </source>
</evidence>
<dbReference type="GO" id="GO:1990918">
    <property type="term" value="P:double-strand break repair involved in meiotic recombination"/>
    <property type="evidence" value="ECO:0007669"/>
    <property type="project" value="TreeGrafter"/>
</dbReference>
<proteinExistence type="inferred from homology"/>
<dbReference type="GO" id="GO:0031573">
    <property type="term" value="P:mitotic intra-S DNA damage checkpoint signaling"/>
    <property type="evidence" value="ECO:0007669"/>
    <property type="project" value="TreeGrafter"/>
</dbReference>
<organism evidence="6 7">
    <name type="scientific">Smittium megazygosporum</name>
    <dbReference type="NCBI Taxonomy" id="133381"/>
    <lineage>
        <taxon>Eukaryota</taxon>
        <taxon>Fungi</taxon>
        <taxon>Fungi incertae sedis</taxon>
        <taxon>Zoopagomycota</taxon>
        <taxon>Kickxellomycotina</taxon>
        <taxon>Harpellomycetes</taxon>
        <taxon>Harpellales</taxon>
        <taxon>Legeriomycetaceae</taxon>
        <taxon>Smittium</taxon>
    </lineage>
</organism>
<dbReference type="GO" id="GO:0070182">
    <property type="term" value="F:DNA polymerase binding"/>
    <property type="evidence" value="ECO:0007669"/>
    <property type="project" value="TreeGrafter"/>
</dbReference>
<dbReference type="PANTHER" id="PTHR32086:SF0">
    <property type="entry name" value="FANCONI ANEMIA GROUP D2 PROTEIN"/>
    <property type="match status" value="1"/>
</dbReference>
<evidence type="ECO:0000256" key="5">
    <source>
        <dbReference type="ARBA" id="ARBA00093456"/>
    </source>
</evidence>
<comment type="similarity">
    <text evidence="5">Belongs to the Fanconi anemia protein FANCD2 family.</text>
</comment>
<comment type="subcellular location">
    <subcellularLocation>
        <location evidence="1">Nucleus</location>
    </subcellularLocation>
</comment>
<dbReference type="Pfam" id="PF14631">
    <property type="entry name" value="FancD2"/>
    <property type="match status" value="2"/>
</dbReference>
<protein>
    <submittedName>
        <fullName evidence="6">Uncharacterized protein</fullName>
    </submittedName>
</protein>
<feature type="non-terminal residue" evidence="6">
    <location>
        <position position="1037"/>
    </location>
</feature>
<accession>A0A2T9Z8G8</accession>
<dbReference type="STRING" id="133381.A0A2T9Z8G8"/>
<dbReference type="GO" id="GO:0000793">
    <property type="term" value="C:condensed chromosome"/>
    <property type="evidence" value="ECO:0007669"/>
    <property type="project" value="TreeGrafter"/>
</dbReference>
<dbReference type="Proteomes" id="UP000245609">
    <property type="component" value="Unassembled WGS sequence"/>
</dbReference>
<evidence type="ECO:0000256" key="2">
    <source>
        <dbReference type="ARBA" id="ARBA00022499"/>
    </source>
</evidence>
<feature type="non-terminal residue" evidence="6">
    <location>
        <position position="1"/>
    </location>
</feature>
<dbReference type="PANTHER" id="PTHR32086">
    <property type="entry name" value="FANCONI ANEMIA GROUP D2 PROTEIN"/>
    <property type="match status" value="1"/>
</dbReference>